<dbReference type="PROSITE" id="PS50026">
    <property type="entry name" value="EGF_3"/>
    <property type="match status" value="1"/>
</dbReference>
<keyword evidence="1" id="KW-1015">Disulfide bond</keyword>
<dbReference type="PROSITE" id="PS50948">
    <property type="entry name" value="PAN"/>
    <property type="match status" value="1"/>
</dbReference>
<feature type="domain" description="Apple" evidence="3">
    <location>
        <begin position="56"/>
        <end position="133"/>
    </location>
</feature>
<evidence type="ECO:0000313" key="4">
    <source>
        <dbReference type="Proteomes" id="UP000694941"/>
    </source>
</evidence>
<dbReference type="SMART" id="SM00181">
    <property type="entry name" value="EGF"/>
    <property type="match status" value="1"/>
</dbReference>
<dbReference type="Pfam" id="PF00008">
    <property type="entry name" value="EGF"/>
    <property type="match status" value="1"/>
</dbReference>
<feature type="domain" description="EGF-like" evidence="2">
    <location>
        <begin position="18"/>
        <end position="57"/>
    </location>
</feature>
<keyword evidence="1" id="KW-0245">EGF-like domain</keyword>
<name>A0ABM1S862_LIMPO</name>
<evidence type="ECO:0000313" key="5">
    <source>
        <dbReference type="RefSeq" id="XP_022239817.1"/>
    </source>
</evidence>
<feature type="disulfide bond" evidence="1">
    <location>
        <begin position="47"/>
        <end position="56"/>
    </location>
</feature>
<dbReference type="RefSeq" id="XP_022239817.1">
    <property type="nucleotide sequence ID" value="XM_022384109.1"/>
</dbReference>
<evidence type="ECO:0000259" key="2">
    <source>
        <dbReference type="PROSITE" id="PS50026"/>
    </source>
</evidence>
<protein>
    <submittedName>
        <fullName evidence="5">Sushi, nidogen and EGF-like domain-containing protein 1</fullName>
    </submittedName>
</protein>
<evidence type="ECO:0000259" key="3">
    <source>
        <dbReference type="PROSITE" id="PS50948"/>
    </source>
</evidence>
<gene>
    <name evidence="5" type="primary">LOC111085457</name>
</gene>
<evidence type="ECO:0000256" key="1">
    <source>
        <dbReference type="PROSITE-ProRule" id="PRU00076"/>
    </source>
</evidence>
<dbReference type="Gene3D" id="2.10.25.10">
    <property type="entry name" value="Laminin"/>
    <property type="match status" value="1"/>
</dbReference>
<dbReference type="InterPro" id="IPR000742">
    <property type="entry name" value="EGF"/>
</dbReference>
<dbReference type="PROSITE" id="PS01186">
    <property type="entry name" value="EGF_2"/>
    <property type="match status" value="1"/>
</dbReference>
<sequence length="137" mass="15867">MWPENETMVAEGHSVWFKRITCADQPCENGGSCRDRPGYIHQYKCDCSQGWCGRRCEKLHYNVTRRHCILGGDISSKYMSSPEECLKWCLQTTGCKATGYSSLKYCHLELNDHTKTSLSYCIGYDYYYPLKECNNET</sequence>
<dbReference type="PROSITE" id="PS00022">
    <property type="entry name" value="EGF_1"/>
    <property type="match status" value="1"/>
</dbReference>
<keyword evidence="4" id="KW-1185">Reference proteome</keyword>
<dbReference type="SUPFAM" id="SSF57196">
    <property type="entry name" value="EGF/Laminin"/>
    <property type="match status" value="1"/>
</dbReference>
<dbReference type="InterPro" id="IPR003609">
    <property type="entry name" value="Pan_app"/>
</dbReference>
<accession>A0ABM1S862</accession>
<dbReference type="CDD" id="cd00054">
    <property type="entry name" value="EGF_CA"/>
    <property type="match status" value="1"/>
</dbReference>
<organism evidence="4 5">
    <name type="scientific">Limulus polyphemus</name>
    <name type="common">Atlantic horseshoe crab</name>
    <dbReference type="NCBI Taxonomy" id="6850"/>
    <lineage>
        <taxon>Eukaryota</taxon>
        <taxon>Metazoa</taxon>
        <taxon>Ecdysozoa</taxon>
        <taxon>Arthropoda</taxon>
        <taxon>Chelicerata</taxon>
        <taxon>Merostomata</taxon>
        <taxon>Xiphosura</taxon>
        <taxon>Limulidae</taxon>
        <taxon>Limulus</taxon>
    </lineage>
</organism>
<dbReference type="GeneID" id="111085457"/>
<reference evidence="5" key="1">
    <citation type="submission" date="2025-08" db="UniProtKB">
        <authorList>
            <consortium name="RefSeq"/>
        </authorList>
    </citation>
    <scope>IDENTIFICATION</scope>
    <source>
        <tissue evidence="5">Muscle</tissue>
    </source>
</reference>
<comment type="caution">
    <text evidence="1">Lacks conserved residue(s) required for the propagation of feature annotation.</text>
</comment>
<dbReference type="Proteomes" id="UP000694941">
    <property type="component" value="Unplaced"/>
</dbReference>
<proteinExistence type="predicted"/>